<evidence type="ECO:0000256" key="2">
    <source>
        <dbReference type="ARBA" id="ARBA00022598"/>
    </source>
</evidence>
<dbReference type="NCBIfam" id="TIGR00302">
    <property type="entry name" value="phosphoribosylformylglycinamidine synthase subunit PurS"/>
    <property type="match status" value="1"/>
</dbReference>
<evidence type="ECO:0000256" key="6">
    <source>
        <dbReference type="HAMAP-Rule" id="MF_01926"/>
    </source>
</evidence>
<comment type="catalytic activity">
    <reaction evidence="6">
        <text>N(2)-formyl-N(1)-(5-phospho-beta-D-ribosyl)glycinamide + L-glutamine + ATP + H2O = 2-formamido-N(1)-(5-O-phospho-beta-D-ribosyl)acetamidine + L-glutamate + ADP + phosphate + H(+)</text>
        <dbReference type="Rhea" id="RHEA:17129"/>
        <dbReference type="ChEBI" id="CHEBI:15377"/>
        <dbReference type="ChEBI" id="CHEBI:15378"/>
        <dbReference type="ChEBI" id="CHEBI:29985"/>
        <dbReference type="ChEBI" id="CHEBI:30616"/>
        <dbReference type="ChEBI" id="CHEBI:43474"/>
        <dbReference type="ChEBI" id="CHEBI:58359"/>
        <dbReference type="ChEBI" id="CHEBI:147286"/>
        <dbReference type="ChEBI" id="CHEBI:147287"/>
        <dbReference type="ChEBI" id="CHEBI:456216"/>
        <dbReference type="EC" id="6.3.5.3"/>
    </reaction>
</comment>
<evidence type="ECO:0000256" key="5">
    <source>
        <dbReference type="ARBA" id="ARBA00022840"/>
    </source>
</evidence>
<dbReference type="NCBIfam" id="NF004630">
    <property type="entry name" value="PRK05974.1"/>
    <property type="match status" value="1"/>
</dbReference>
<dbReference type="PANTHER" id="PTHR34696:SF1">
    <property type="entry name" value="PHOSPHORIBOSYLFORMYLGLYCINAMIDINE SYNTHASE SUBUNIT PURS"/>
    <property type="match status" value="1"/>
</dbReference>
<dbReference type="GO" id="GO:0005737">
    <property type="term" value="C:cytoplasm"/>
    <property type="evidence" value="ECO:0007669"/>
    <property type="project" value="UniProtKB-SubCell"/>
</dbReference>
<comment type="similarity">
    <text evidence="6">Belongs to the PurS family.</text>
</comment>
<evidence type="ECO:0000256" key="3">
    <source>
        <dbReference type="ARBA" id="ARBA00022741"/>
    </source>
</evidence>
<sequence>MKYKAEVLVQLKEEVLDTQGKAVAGSLKRLGYDEPSVRVGKYILLELDSPDLPSAEKTVHSMCKDLLVNAIIEEYSVKLEESR</sequence>
<evidence type="ECO:0000313" key="8">
    <source>
        <dbReference type="Proteomes" id="UP000193355"/>
    </source>
</evidence>
<dbReference type="Gene3D" id="3.30.1280.10">
    <property type="entry name" value="Phosphoribosylformylglycinamidine synthase subunit PurS"/>
    <property type="match status" value="1"/>
</dbReference>
<dbReference type="PANTHER" id="PTHR34696">
    <property type="entry name" value="PHOSPHORIBOSYLFORMYLGLYCINAMIDINE SYNTHASE SUBUNIT PURS"/>
    <property type="match status" value="1"/>
</dbReference>
<dbReference type="STRING" id="561720.SAMN06275492_101290"/>
<keyword evidence="4 6" id="KW-0658">Purine biosynthesis</keyword>
<keyword evidence="5 6" id="KW-0067">ATP-binding</keyword>
<organism evidence="7 8">
    <name type="scientific">Dethiosulfovibrio salsuginis</name>
    <dbReference type="NCBI Taxonomy" id="561720"/>
    <lineage>
        <taxon>Bacteria</taxon>
        <taxon>Thermotogati</taxon>
        <taxon>Synergistota</taxon>
        <taxon>Synergistia</taxon>
        <taxon>Synergistales</taxon>
        <taxon>Dethiosulfovibrionaceae</taxon>
        <taxon>Dethiosulfovibrio</taxon>
    </lineage>
</organism>
<proteinExistence type="inferred from homology"/>
<comment type="subunit">
    <text evidence="6">Part of the FGAM synthase complex composed of 1 PurL, 1 PurQ and 2 PurS subunits.</text>
</comment>
<dbReference type="RefSeq" id="WP_085543563.1">
    <property type="nucleotide sequence ID" value="NZ_FXBB01000001.1"/>
</dbReference>
<dbReference type="SUPFAM" id="SSF82697">
    <property type="entry name" value="PurS-like"/>
    <property type="match status" value="1"/>
</dbReference>
<dbReference type="GO" id="GO:0006189">
    <property type="term" value="P:'de novo' IMP biosynthetic process"/>
    <property type="evidence" value="ECO:0007669"/>
    <property type="project" value="UniProtKB-UniRule"/>
</dbReference>
<gene>
    <name evidence="6" type="primary">purS</name>
    <name evidence="7" type="ORF">SAMN06275492_101290</name>
</gene>
<keyword evidence="3 6" id="KW-0547">Nucleotide-binding</keyword>
<keyword evidence="2 6" id="KW-0436">Ligase</keyword>
<dbReference type="GO" id="GO:0004642">
    <property type="term" value="F:phosphoribosylformylglycinamidine synthase activity"/>
    <property type="evidence" value="ECO:0007669"/>
    <property type="project" value="UniProtKB-UniRule"/>
</dbReference>
<dbReference type="AlphaFoldDB" id="A0A1X7IAY9"/>
<comment type="function">
    <text evidence="6">Part of the phosphoribosylformylglycinamidine synthase complex involved in the purines biosynthetic pathway. Catalyzes the ATP-dependent conversion of formylglycinamide ribonucleotide (FGAR) and glutamine to yield formylglycinamidine ribonucleotide (FGAM) and glutamate. The FGAM synthase complex is composed of three subunits. PurQ produces an ammonia molecule by converting glutamine to glutamate. PurL transfers the ammonia molecule to FGAR to form FGAM in an ATP-dependent manner. PurS interacts with PurQ and PurL and is thought to assist in the transfer of the ammonia molecule from PurQ to PurL.</text>
</comment>
<dbReference type="InterPro" id="IPR036604">
    <property type="entry name" value="PurS-like_sf"/>
</dbReference>
<evidence type="ECO:0000313" key="7">
    <source>
        <dbReference type="EMBL" id="SMG11784.1"/>
    </source>
</evidence>
<keyword evidence="1 6" id="KW-0963">Cytoplasm</keyword>
<dbReference type="InterPro" id="IPR003850">
    <property type="entry name" value="PurS"/>
</dbReference>
<dbReference type="GO" id="GO:0005524">
    <property type="term" value="F:ATP binding"/>
    <property type="evidence" value="ECO:0007669"/>
    <property type="project" value="UniProtKB-UniRule"/>
</dbReference>
<dbReference type="OrthoDB" id="9799101at2"/>
<reference evidence="8" key="1">
    <citation type="submission" date="2017-04" db="EMBL/GenBank/DDBJ databases">
        <authorList>
            <person name="Varghese N."/>
            <person name="Submissions S."/>
        </authorList>
    </citation>
    <scope>NUCLEOTIDE SEQUENCE [LARGE SCALE GENOMIC DNA]</scope>
    <source>
        <strain evidence="8">USBA 82</strain>
    </source>
</reference>
<dbReference type="EMBL" id="FXBB01000001">
    <property type="protein sequence ID" value="SMG11784.1"/>
    <property type="molecule type" value="Genomic_DNA"/>
</dbReference>
<evidence type="ECO:0000256" key="1">
    <source>
        <dbReference type="ARBA" id="ARBA00022490"/>
    </source>
</evidence>
<comment type="pathway">
    <text evidence="6">Purine metabolism; IMP biosynthesis via de novo pathway; 5-amino-1-(5-phospho-D-ribosyl)imidazole from N(2)-formyl-N(1)-(5-phospho-D-ribosyl)glycinamide: step 1/2.</text>
</comment>
<dbReference type="UniPathway" id="UPA00074">
    <property type="reaction ID" value="UER00128"/>
</dbReference>
<dbReference type="EC" id="6.3.5.3" evidence="6"/>
<name>A0A1X7IAY9_9BACT</name>
<protein>
    <recommendedName>
        <fullName evidence="6">Phosphoribosylformylglycinamidine synthase subunit PurS</fullName>
        <shortName evidence="6">FGAM synthase</shortName>
        <ecNumber evidence="6">6.3.5.3</ecNumber>
    </recommendedName>
    <alternativeName>
        <fullName evidence="6">Formylglycinamide ribonucleotide amidotransferase subunit III</fullName>
        <shortName evidence="6">FGAR amidotransferase III</shortName>
        <shortName evidence="6">FGAR-AT III</shortName>
    </alternativeName>
    <alternativeName>
        <fullName evidence="6">Phosphoribosylformylglycinamidine synthase subunit III</fullName>
    </alternativeName>
</protein>
<evidence type="ECO:0000256" key="4">
    <source>
        <dbReference type="ARBA" id="ARBA00022755"/>
    </source>
</evidence>
<keyword evidence="8" id="KW-1185">Reference proteome</keyword>
<accession>A0A1X7IAY9</accession>
<dbReference type="Pfam" id="PF02700">
    <property type="entry name" value="PurS"/>
    <property type="match status" value="1"/>
</dbReference>
<comment type="subcellular location">
    <subcellularLocation>
        <location evidence="6">Cytoplasm</location>
    </subcellularLocation>
</comment>
<dbReference type="Proteomes" id="UP000193355">
    <property type="component" value="Unassembled WGS sequence"/>
</dbReference>
<dbReference type="HAMAP" id="MF_01926">
    <property type="entry name" value="PurS"/>
    <property type="match status" value="1"/>
</dbReference>